<dbReference type="EMBL" id="JBHSZG010000001">
    <property type="protein sequence ID" value="MFC7136727.1"/>
    <property type="molecule type" value="Genomic_DNA"/>
</dbReference>
<evidence type="ECO:0000256" key="1">
    <source>
        <dbReference type="SAM" id="MobiDB-lite"/>
    </source>
</evidence>
<dbReference type="Proteomes" id="UP001596368">
    <property type="component" value="Unassembled WGS sequence"/>
</dbReference>
<comment type="caution">
    <text evidence="2">The sequence shown here is derived from an EMBL/GenBank/DDBJ whole genome shotgun (WGS) entry which is preliminary data.</text>
</comment>
<keyword evidence="3" id="KW-1185">Reference proteome</keyword>
<accession>A0ABD5XU76</accession>
<organism evidence="2 3">
    <name type="scientific">Halobaculum litoreum</name>
    <dbReference type="NCBI Taxonomy" id="3031998"/>
    <lineage>
        <taxon>Archaea</taxon>
        <taxon>Methanobacteriati</taxon>
        <taxon>Methanobacteriota</taxon>
        <taxon>Stenosarchaea group</taxon>
        <taxon>Halobacteria</taxon>
        <taxon>Halobacteriales</taxon>
        <taxon>Haloferacaceae</taxon>
        <taxon>Halobaculum</taxon>
    </lineage>
</organism>
<name>A0ABD5XU76_9EURY</name>
<sequence length="92" mass="9299">MIASSSVASAPSVSPSRTAPAASTSVSRAAGGRSMRAMSTLLPPLSISVSERYSSGMSSVRPCSTSASASAMSADSALSALRSPRRTFSLNW</sequence>
<proteinExistence type="predicted"/>
<dbReference type="AlphaFoldDB" id="A0ABD5XU76"/>
<gene>
    <name evidence="2" type="ORF">ACFQRB_09925</name>
</gene>
<evidence type="ECO:0000313" key="3">
    <source>
        <dbReference type="Proteomes" id="UP001596368"/>
    </source>
</evidence>
<evidence type="ECO:0000313" key="2">
    <source>
        <dbReference type="EMBL" id="MFC7136727.1"/>
    </source>
</evidence>
<protein>
    <submittedName>
        <fullName evidence="2">Uncharacterized protein</fullName>
    </submittedName>
</protein>
<feature type="region of interest" description="Disordered" evidence="1">
    <location>
        <begin position="1"/>
        <end position="34"/>
    </location>
</feature>
<feature type="compositionally biased region" description="Low complexity" evidence="1">
    <location>
        <begin position="1"/>
        <end position="30"/>
    </location>
</feature>
<reference evidence="2 3" key="1">
    <citation type="journal article" date="2019" name="Int. J. Syst. Evol. Microbiol.">
        <title>The Global Catalogue of Microorganisms (GCM) 10K type strain sequencing project: providing services to taxonomists for standard genome sequencing and annotation.</title>
        <authorList>
            <consortium name="The Broad Institute Genomics Platform"/>
            <consortium name="The Broad Institute Genome Sequencing Center for Infectious Disease"/>
            <person name="Wu L."/>
            <person name="Ma J."/>
        </authorList>
    </citation>
    <scope>NUCLEOTIDE SEQUENCE [LARGE SCALE GENOMIC DNA]</scope>
    <source>
        <strain evidence="2 3">DT92</strain>
    </source>
</reference>